<dbReference type="Pfam" id="PF12937">
    <property type="entry name" value="F-box-like"/>
    <property type="match status" value="1"/>
</dbReference>
<dbReference type="Gene3D" id="1.20.1280.50">
    <property type="match status" value="1"/>
</dbReference>
<dbReference type="AlphaFoldDB" id="A0A3E2HHY4"/>
<dbReference type="SUPFAM" id="SSF52047">
    <property type="entry name" value="RNI-like"/>
    <property type="match status" value="1"/>
</dbReference>
<dbReference type="Gene3D" id="3.80.10.10">
    <property type="entry name" value="Ribonuclease Inhibitor"/>
    <property type="match status" value="1"/>
</dbReference>
<evidence type="ECO:0000313" key="2">
    <source>
        <dbReference type="EMBL" id="RFU33034.1"/>
    </source>
</evidence>
<dbReference type="InterPro" id="IPR032675">
    <property type="entry name" value="LRR_dom_sf"/>
</dbReference>
<organism evidence="2 3">
    <name type="scientific">Scytalidium lignicola</name>
    <name type="common">Hyphomycete</name>
    <dbReference type="NCBI Taxonomy" id="5539"/>
    <lineage>
        <taxon>Eukaryota</taxon>
        <taxon>Fungi</taxon>
        <taxon>Dikarya</taxon>
        <taxon>Ascomycota</taxon>
        <taxon>Pezizomycotina</taxon>
        <taxon>Leotiomycetes</taxon>
        <taxon>Leotiomycetes incertae sedis</taxon>
        <taxon>Scytalidium</taxon>
    </lineage>
</organism>
<evidence type="ECO:0000259" key="1">
    <source>
        <dbReference type="Pfam" id="PF12937"/>
    </source>
</evidence>
<dbReference type="OrthoDB" id="3463436at2759"/>
<comment type="caution">
    <text evidence="2">The sequence shown here is derived from an EMBL/GenBank/DDBJ whole genome shotgun (WGS) entry which is preliminary data.</text>
</comment>
<feature type="non-terminal residue" evidence="2">
    <location>
        <position position="463"/>
    </location>
</feature>
<evidence type="ECO:0000313" key="3">
    <source>
        <dbReference type="Proteomes" id="UP000258309"/>
    </source>
</evidence>
<reference evidence="2 3" key="1">
    <citation type="submission" date="2018-05" db="EMBL/GenBank/DDBJ databases">
        <title>Draft genome sequence of Scytalidium lignicola DSM 105466, a ubiquitous saprotrophic fungus.</title>
        <authorList>
            <person name="Buettner E."/>
            <person name="Gebauer A.M."/>
            <person name="Hofrichter M."/>
            <person name="Liers C."/>
            <person name="Kellner H."/>
        </authorList>
    </citation>
    <scope>NUCLEOTIDE SEQUENCE [LARGE SCALE GENOMIC DNA]</scope>
    <source>
        <strain evidence="2 3">DSM 105466</strain>
    </source>
</reference>
<dbReference type="SUPFAM" id="SSF81383">
    <property type="entry name" value="F-box domain"/>
    <property type="match status" value="1"/>
</dbReference>
<dbReference type="OMA" id="INCESVR"/>
<dbReference type="InterPro" id="IPR036047">
    <property type="entry name" value="F-box-like_dom_sf"/>
</dbReference>
<dbReference type="Proteomes" id="UP000258309">
    <property type="component" value="Unassembled WGS sequence"/>
</dbReference>
<keyword evidence="3" id="KW-1185">Reference proteome</keyword>
<protein>
    <recommendedName>
        <fullName evidence="1">F-box domain-containing protein</fullName>
    </recommendedName>
</protein>
<dbReference type="EMBL" id="NCSJ02000042">
    <property type="protein sequence ID" value="RFU33034.1"/>
    <property type="molecule type" value="Genomic_DNA"/>
</dbReference>
<name>A0A3E2HHY4_SCYLI</name>
<feature type="non-terminal residue" evidence="2">
    <location>
        <position position="1"/>
    </location>
</feature>
<gene>
    <name evidence="2" type="ORF">B7463_g3306</name>
</gene>
<dbReference type="InterPro" id="IPR001810">
    <property type="entry name" value="F-box_dom"/>
</dbReference>
<accession>A0A3E2HHY4</accession>
<proteinExistence type="predicted"/>
<feature type="domain" description="F-box" evidence="1">
    <location>
        <begin position="19"/>
        <end position="70"/>
    </location>
</feature>
<sequence length="463" mass="53720">MQSSSSLIEPRPEGEKCGISDLPNEVLCEIFFYICSTYNCAFSRCSDHLSITLVCRRWRENSERSLFRAIKFSIYGPREVEQSRRLLSIIESRPNIATYLQDIQIFPEYLQEDMIPNLVPVLQRCVQLRCVGLSLKLSDAAAALIQATKSLPLLERLILSISNPGNPTLPVVLELMTSLPSLRRLKLLNCDACEPYDRQELLSRRARPSTISQKRLESLLPPSRYRTGNLSSLEIKRIEIPPYVMEHLLRWPTALVKISLRGFHGTVGYTNDELRRLLSMHQDSLRCIQLQINRTLDFTSFPNLEELRISWYIMRREAPSNTIENLPLANLRFLRLDVLEHDLAFTKDDVKWMDQFASALGTRYPHSTLKRVGIRFLFKFIMSRDCLPYDRQLDVWPCEYAEEASQCMNRHGIKLEYEPFWTRDEWDEFIGNKWCECEPGPCELGWATWEGSKGLSDVRGEIS</sequence>